<organism evidence="2">
    <name type="scientific">uncultured Woeseiaceae bacterium</name>
    <dbReference type="NCBI Taxonomy" id="1983305"/>
    <lineage>
        <taxon>Bacteria</taxon>
        <taxon>Pseudomonadati</taxon>
        <taxon>Pseudomonadota</taxon>
        <taxon>Gammaproteobacteria</taxon>
        <taxon>Woeseiales</taxon>
        <taxon>Woeseiaceae</taxon>
        <taxon>environmental samples</taxon>
    </lineage>
</organism>
<reference evidence="2" key="1">
    <citation type="submission" date="2019-07" db="EMBL/GenBank/DDBJ databases">
        <authorList>
            <person name="Weber M."/>
            <person name="Kostadinov I."/>
            <person name="Kostadinov D I."/>
        </authorList>
    </citation>
    <scope>NUCLEOTIDE SEQUENCE</scope>
    <source>
        <strain evidence="2">Gfbio:sag-sample-m06:053724c1-46a9-4a36-b237-ea2bf867836b</strain>
    </source>
</reference>
<feature type="chain" id="PRO_5028257601" description="Lipoprotein" evidence="1">
    <location>
        <begin position="27"/>
        <end position="205"/>
    </location>
</feature>
<evidence type="ECO:0000256" key="1">
    <source>
        <dbReference type="SAM" id="SignalP"/>
    </source>
</evidence>
<evidence type="ECO:0000313" key="2">
    <source>
        <dbReference type="EMBL" id="VUX55589.1"/>
    </source>
</evidence>
<gene>
    <name evidence="2" type="ORF">JTBM06_V1_50028</name>
</gene>
<proteinExistence type="predicted"/>
<sequence length="205" mass="22527">MQRLNRVNLLSLLSVLAVIAIASACATTPASNVIKTVDDIEGAAPFSNILVVSVAGDIATRTEFEQAIANAISTEETTVTPFYTVVGRTPQFTRNILNNVVRAREFDAIILTRLQGQDRADLVPNRPTGRLFDLYLYDYAELNYPADIEVGSTVSFVVEVYDTRTAKKVWAIESLIFDSKTVESVLSEQLAAISAEILRDGLVRR</sequence>
<keyword evidence="1" id="KW-0732">Signal</keyword>
<feature type="signal peptide" evidence="1">
    <location>
        <begin position="1"/>
        <end position="26"/>
    </location>
</feature>
<dbReference type="PROSITE" id="PS51257">
    <property type="entry name" value="PROKAR_LIPOPROTEIN"/>
    <property type="match status" value="1"/>
</dbReference>
<name>A0A7D9H3P5_9GAMM</name>
<protein>
    <recommendedName>
        <fullName evidence="3">Lipoprotein</fullName>
    </recommendedName>
</protein>
<dbReference type="EMBL" id="LR633967">
    <property type="protein sequence ID" value="VUX55589.1"/>
    <property type="molecule type" value="Genomic_DNA"/>
</dbReference>
<evidence type="ECO:0008006" key="3">
    <source>
        <dbReference type="Google" id="ProtNLM"/>
    </source>
</evidence>
<dbReference type="AlphaFoldDB" id="A0A7D9H3P5"/>
<accession>A0A7D9H3P5</accession>